<gene>
    <name evidence="4" type="ORF">F3W81_18005</name>
</gene>
<organism evidence="4 5">
    <name type="scientific">Pseudooceanicola spongiae</name>
    <dbReference type="NCBI Taxonomy" id="2613965"/>
    <lineage>
        <taxon>Bacteria</taxon>
        <taxon>Pseudomonadati</taxon>
        <taxon>Pseudomonadota</taxon>
        <taxon>Alphaproteobacteria</taxon>
        <taxon>Rhodobacterales</taxon>
        <taxon>Paracoccaceae</taxon>
        <taxon>Pseudooceanicola</taxon>
    </lineage>
</organism>
<dbReference type="EMBL" id="CP045201">
    <property type="protein sequence ID" value="QOL82543.1"/>
    <property type="molecule type" value="Genomic_DNA"/>
</dbReference>
<proteinExistence type="predicted"/>
<dbReference type="Proteomes" id="UP000594118">
    <property type="component" value="Chromosome"/>
</dbReference>
<name>A0A7L9WRK1_9RHOB</name>
<evidence type="ECO:0000313" key="4">
    <source>
        <dbReference type="EMBL" id="QOL82543.1"/>
    </source>
</evidence>
<evidence type="ECO:0000259" key="3">
    <source>
        <dbReference type="Pfam" id="PF06904"/>
    </source>
</evidence>
<dbReference type="InterPro" id="IPR009683">
    <property type="entry name" value="Extensin-like_C"/>
</dbReference>
<evidence type="ECO:0000256" key="2">
    <source>
        <dbReference type="SAM" id="SignalP"/>
    </source>
</evidence>
<dbReference type="KEGG" id="pshq:F3W81_18005"/>
<keyword evidence="5" id="KW-1185">Reference proteome</keyword>
<dbReference type="Pfam" id="PF06904">
    <property type="entry name" value="Extensin-like_C"/>
    <property type="match status" value="1"/>
</dbReference>
<sequence>MKLFLVGLACLLPLAAAAQAPERSLRPLASPRAITAPAPPLAEAKSAAVQAPKASTPAPKVRPLARPEAALGQIATAPRDPKQAETMGVTRELEPGPDGIQLSKRPKARPIDVRKLAGVQQTAPAPRANAPAQKVTPVKGQICGDPAIQGVFVGPVEASLSACGIDSAVRVQSISGIKLSTSALIDCNTATAVRTWIDKGLRPAVGNYGGGVSTLQIAGSYACRTRNHVKGARISEHGKGHAIDIAAIRLKDGTSLSVLNDWGKGKKGRMLKASHAAGCRIFGTTLGPESDAQHRNHFHFDTAPRRGGVGYCR</sequence>
<feature type="chain" id="PRO_5032751805" evidence="2">
    <location>
        <begin position="21"/>
        <end position="313"/>
    </location>
</feature>
<reference evidence="4 5" key="1">
    <citation type="submission" date="2019-10" db="EMBL/GenBank/DDBJ databases">
        <title>Pseudopuniceibacterium sp. HQ09 islated from Antarctica.</title>
        <authorList>
            <person name="Liao L."/>
            <person name="Su S."/>
            <person name="Chen B."/>
            <person name="Yu Y."/>
        </authorList>
    </citation>
    <scope>NUCLEOTIDE SEQUENCE [LARGE SCALE GENOMIC DNA]</scope>
    <source>
        <strain evidence="4 5">HQ09</strain>
    </source>
</reference>
<feature type="signal peptide" evidence="2">
    <location>
        <begin position="1"/>
        <end position="20"/>
    </location>
</feature>
<dbReference type="AlphaFoldDB" id="A0A7L9WRK1"/>
<keyword evidence="2" id="KW-0732">Signal</keyword>
<feature type="region of interest" description="Disordered" evidence="1">
    <location>
        <begin position="36"/>
        <end position="104"/>
    </location>
</feature>
<dbReference type="RefSeq" id="WP_193080742.1">
    <property type="nucleotide sequence ID" value="NZ_CP045201.1"/>
</dbReference>
<feature type="domain" description="Extensin-like C-terminal" evidence="3">
    <location>
        <begin position="161"/>
        <end position="313"/>
    </location>
</feature>
<protein>
    <submittedName>
        <fullName evidence="4">Extensin-like protein</fullName>
    </submittedName>
</protein>
<evidence type="ECO:0000313" key="5">
    <source>
        <dbReference type="Proteomes" id="UP000594118"/>
    </source>
</evidence>
<accession>A0A7L9WRK1</accession>
<evidence type="ECO:0000256" key="1">
    <source>
        <dbReference type="SAM" id="MobiDB-lite"/>
    </source>
</evidence>